<evidence type="ECO:0000313" key="2">
    <source>
        <dbReference type="EMBL" id="PQM37810.1"/>
    </source>
</evidence>
<keyword evidence="3" id="KW-1185">Reference proteome</keyword>
<dbReference type="PANTHER" id="PTHR47726:SF1">
    <property type="entry name" value="NAD(P)H-QUINONE OXIDOREDUCTASE SUBUNIT U, CHLOROPLASTIC"/>
    <property type="match status" value="1"/>
</dbReference>
<dbReference type="OrthoDB" id="2013770at2759"/>
<dbReference type="GO" id="GO:0010598">
    <property type="term" value="C:NAD(P)H dehydrogenase complex (plastoquinone)"/>
    <property type="evidence" value="ECO:0007669"/>
    <property type="project" value="InterPro"/>
</dbReference>
<accession>A0A314UK59</accession>
<dbReference type="AlphaFoldDB" id="A0A314UK59"/>
<sequence>MAVSSSASTIHIAQKSFAINPTPKNGCIFSSNSIRFASKPRRFCIIRSSSDVSAETATTEADSQSSIEVPQEPPSLISALNVERALRGIPITDVDHYGRLGLRRGCSYDEVSAAYKAKLDELKNQGLDEEELNKNLVPLKVSFSPVYFVSRIQSSSGDERRLYDWSLARSEKPDTYVWPYEVEKTRPAEGTPPPVQEPDDPGRQDWWDTSYWDGSYCPSYYP</sequence>
<reference evidence="2 3" key="1">
    <citation type="submission" date="2018-02" db="EMBL/GenBank/DDBJ databases">
        <title>Draft genome of wild Prunus yedoensis var. nudiflora.</title>
        <authorList>
            <person name="Baek S."/>
            <person name="Kim J.-H."/>
            <person name="Choi K."/>
            <person name="Kim G.-B."/>
            <person name="Cho A."/>
            <person name="Jang H."/>
            <person name="Shin C.-H."/>
            <person name="Yu H.-J."/>
            <person name="Mun J.-H."/>
        </authorList>
    </citation>
    <scope>NUCLEOTIDE SEQUENCE [LARGE SCALE GENOMIC DNA]</scope>
    <source>
        <strain evidence="3">cv. Jeju island</strain>
        <tissue evidence="2">Leaf</tissue>
    </source>
</reference>
<proteinExistence type="predicted"/>
<organism evidence="2 3">
    <name type="scientific">Prunus yedoensis var. nudiflora</name>
    <dbReference type="NCBI Taxonomy" id="2094558"/>
    <lineage>
        <taxon>Eukaryota</taxon>
        <taxon>Viridiplantae</taxon>
        <taxon>Streptophyta</taxon>
        <taxon>Embryophyta</taxon>
        <taxon>Tracheophyta</taxon>
        <taxon>Spermatophyta</taxon>
        <taxon>Magnoliopsida</taxon>
        <taxon>eudicotyledons</taxon>
        <taxon>Gunneridae</taxon>
        <taxon>Pentapetalae</taxon>
        <taxon>rosids</taxon>
        <taxon>fabids</taxon>
        <taxon>Rosales</taxon>
        <taxon>Rosaceae</taxon>
        <taxon>Amygdaloideae</taxon>
        <taxon>Amygdaleae</taxon>
        <taxon>Prunus</taxon>
    </lineage>
</organism>
<evidence type="ECO:0000256" key="1">
    <source>
        <dbReference type="SAM" id="MobiDB-lite"/>
    </source>
</evidence>
<feature type="region of interest" description="Disordered" evidence="1">
    <location>
        <begin position="182"/>
        <end position="206"/>
    </location>
</feature>
<dbReference type="Proteomes" id="UP000250321">
    <property type="component" value="Unassembled WGS sequence"/>
</dbReference>
<evidence type="ECO:0000313" key="3">
    <source>
        <dbReference type="Proteomes" id="UP000250321"/>
    </source>
</evidence>
<name>A0A314UK59_PRUYE</name>
<protein>
    <submittedName>
        <fullName evidence="2">NAD(P)H-quinone oxidoreductase subunit U chloroplastic</fullName>
    </submittedName>
</protein>
<dbReference type="STRING" id="2094558.A0A314UK59"/>
<dbReference type="InterPro" id="IPR044199">
    <property type="entry name" value="NdhU_chloroplastic"/>
</dbReference>
<dbReference type="PANTHER" id="PTHR47726">
    <property type="entry name" value="NAD(P)H-QUINONE OXIDOREDUCTASE SUBUNIT U, CHLOROPLASTIC"/>
    <property type="match status" value="1"/>
</dbReference>
<dbReference type="FunFam" id="1.10.287.110:FF:000080">
    <property type="entry name" value="NAD(P)H-quinone oxidoreductase subunit U chloroplastic"/>
    <property type="match status" value="1"/>
</dbReference>
<comment type="caution">
    <text evidence="2">The sequence shown here is derived from an EMBL/GenBank/DDBJ whole genome shotgun (WGS) entry which is preliminary data.</text>
</comment>
<dbReference type="EMBL" id="PJQY01003396">
    <property type="protein sequence ID" value="PQM37810.1"/>
    <property type="molecule type" value="Genomic_DNA"/>
</dbReference>
<gene>
    <name evidence="2" type="ORF">Pyn_02599</name>
</gene>
<dbReference type="GO" id="GO:0009535">
    <property type="term" value="C:chloroplast thylakoid membrane"/>
    <property type="evidence" value="ECO:0007669"/>
    <property type="project" value="InterPro"/>
</dbReference>